<keyword evidence="3" id="KW-1185">Reference proteome</keyword>
<dbReference type="OrthoDB" id="2355666at2"/>
<feature type="transmembrane region" description="Helical" evidence="1">
    <location>
        <begin position="35"/>
        <end position="57"/>
    </location>
</feature>
<proteinExistence type="predicted"/>
<organism evidence="2 3">
    <name type="scientific">Siminovitchia fortis</name>
    <dbReference type="NCBI Taxonomy" id="254758"/>
    <lineage>
        <taxon>Bacteria</taxon>
        <taxon>Bacillati</taxon>
        <taxon>Bacillota</taxon>
        <taxon>Bacilli</taxon>
        <taxon>Bacillales</taxon>
        <taxon>Bacillaceae</taxon>
        <taxon>Siminovitchia</taxon>
    </lineage>
</organism>
<keyword evidence="1" id="KW-0812">Transmembrane</keyword>
<dbReference type="InterPro" id="IPR025426">
    <property type="entry name" value="DUF4305"/>
</dbReference>
<keyword evidence="1" id="KW-1133">Transmembrane helix</keyword>
<keyword evidence="1" id="KW-0472">Membrane</keyword>
<dbReference type="EMBL" id="QYTU02000022">
    <property type="protein sequence ID" value="RWR09308.1"/>
    <property type="molecule type" value="Genomic_DNA"/>
</dbReference>
<comment type="caution">
    <text evidence="2">The sequence shown here is derived from an EMBL/GenBank/DDBJ whole genome shotgun (WGS) entry which is preliminary data.</text>
</comment>
<name>A0A443IQY3_9BACI</name>
<evidence type="ECO:0000313" key="2">
    <source>
        <dbReference type="EMBL" id="RWR09308.1"/>
    </source>
</evidence>
<evidence type="ECO:0000256" key="1">
    <source>
        <dbReference type="SAM" id="Phobius"/>
    </source>
</evidence>
<dbReference type="RefSeq" id="WP_120073447.1">
    <property type="nucleotide sequence ID" value="NZ_CP126113.1"/>
</dbReference>
<evidence type="ECO:0000313" key="3">
    <source>
        <dbReference type="Proteomes" id="UP000273811"/>
    </source>
</evidence>
<reference evidence="2" key="1">
    <citation type="submission" date="2018-12" db="EMBL/GenBank/DDBJ databases">
        <authorList>
            <person name="Sun L."/>
            <person name="Chen Z."/>
        </authorList>
    </citation>
    <scope>NUCLEOTIDE SEQUENCE [LARGE SCALE GENOMIC DNA]</scope>
    <source>
        <strain evidence="2">DSM 16012</strain>
    </source>
</reference>
<dbReference type="AlphaFoldDB" id="A0A443IQY3"/>
<accession>A0A443IQY3</accession>
<dbReference type="Proteomes" id="UP000273811">
    <property type="component" value="Unassembled WGS sequence"/>
</dbReference>
<sequence length="65" mass="7707">MRSPLFSGMIYIMLGIVFTFFAVQQVKLNEWGFIVYLLIILATFDFGAGFRLIFLHFRLKNEQRK</sequence>
<protein>
    <submittedName>
        <fullName evidence="2">DUF4305 domain-containing protein</fullName>
    </submittedName>
</protein>
<dbReference type="Pfam" id="PF14146">
    <property type="entry name" value="DUF4305"/>
    <property type="match status" value="1"/>
</dbReference>
<gene>
    <name evidence="2" type="ORF">D4N35_010920</name>
</gene>
<feature type="transmembrane region" description="Helical" evidence="1">
    <location>
        <begin position="5"/>
        <end position="23"/>
    </location>
</feature>